<evidence type="ECO:0000313" key="2">
    <source>
        <dbReference type="EMBL" id="EOA87087.1"/>
    </source>
</evidence>
<keyword evidence="3" id="KW-1185">Reference proteome</keyword>
<dbReference type="AlphaFoldDB" id="R0KGB9"/>
<proteinExistence type="predicted"/>
<reference evidence="2 3" key="2">
    <citation type="journal article" date="2013" name="PLoS Genet.">
        <title>Comparative genome structure, secondary metabolite, and effector coding capacity across Cochliobolus pathogens.</title>
        <authorList>
            <person name="Condon B.J."/>
            <person name="Leng Y."/>
            <person name="Wu D."/>
            <person name="Bushley K.E."/>
            <person name="Ohm R.A."/>
            <person name="Otillar R."/>
            <person name="Martin J."/>
            <person name="Schackwitz W."/>
            <person name="Grimwood J."/>
            <person name="MohdZainudin N."/>
            <person name="Xue C."/>
            <person name="Wang R."/>
            <person name="Manning V.A."/>
            <person name="Dhillon B."/>
            <person name="Tu Z.J."/>
            <person name="Steffenson B.J."/>
            <person name="Salamov A."/>
            <person name="Sun H."/>
            <person name="Lowry S."/>
            <person name="LaButti K."/>
            <person name="Han J."/>
            <person name="Copeland A."/>
            <person name="Lindquist E."/>
            <person name="Barry K."/>
            <person name="Schmutz J."/>
            <person name="Baker S.E."/>
            <person name="Ciuffetti L.M."/>
            <person name="Grigoriev I.V."/>
            <person name="Zhong S."/>
            <person name="Turgeon B.G."/>
        </authorList>
    </citation>
    <scope>NUCLEOTIDE SEQUENCE [LARGE SCALE GENOMIC DNA]</scope>
    <source>
        <strain evidence="3">28A</strain>
    </source>
</reference>
<accession>R0KGB9</accession>
<evidence type="ECO:0000256" key="1">
    <source>
        <dbReference type="SAM" id="MobiDB-lite"/>
    </source>
</evidence>
<dbReference type="HOGENOM" id="CLU_067395_0_0_1"/>
<evidence type="ECO:0000313" key="3">
    <source>
        <dbReference type="Proteomes" id="UP000016935"/>
    </source>
</evidence>
<dbReference type="EMBL" id="KB908592">
    <property type="protein sequence ID" value="EOA87087.1"/>
    <property type="molecule type" value="Genomic_DNA"/>
</dbReference>
<feature type="region of interest" description="Disordered" evidence="1">
    <location>
        <begin position="1"/>
        <end position="21"/>
    </location>
</feature>
<reference evidence="2 3" key="1">
    <citation type="journal article" date="2012" name="PLoS Pathog.">
        <title>Diverse lifestyles and strategies of plant pathogenesis encoded in the genomes of eighteen Dothideomycetes fungi.</title>
        <authorList>
            <person name="Ohm R.A."/>
            <person name="Feau N."/>
            <person name="Henrissat B."/>
            <person name="Schoch C.L."/>
            <person name="Horwitz B.A."/>
            <person name="Barry K.W."/>
            <person name="Condon B.J."/>
            <person name="Copeland A.C."/>
            <person name="Dhillon B."/>
            <person name="Glaser F."/>
            <person name="Hesse C.N."/>
            <person name="Kosti I."/>
            <person name="LaButti K."/>
            <person name="Lindquist E.A."/>
            <person name="Lucas S."/>
            <person name="Salamov A.A."/>
            <person name="Bradshaw R.E."/>
            <person name="Ciuffetti L."/>
            <person name="Hamelin R.C."/>
            <person name="Kema G.H.J."/>
            <person name="Lawrence C."/>
            <person name="Scott J.A."/>
            <person name="Spatafora J.W."/>
            <person name="Turgeon B.G."/>
            <person name="de Wit P.J.G.M."/>
            <person name="Zhong S."/>
            <person name="Goodwin S.B."/>
            <person name="Grigoriev I.V."/>
        </authorList>
    </citation>
    <scope>NUCLEOTIDE SEQUENCE [LARGE SCALE GENOMIC DNA]</scope>
    <source>
        <strain evidence="3">28A</strain>
    </source>
</reference>
<gene>
    <name evidence="2" type="ORF">SETTUDRAFT_31388</name>
</gene>
<organism evidence="2 3">
    <name type="scientific">Exserohilum turcicum (strain 28A)</name>
    <name type="common">Northern leaf blight fungus</name>
    <name type="synonym">Setosphaeria turcica</name>
    <dbReference type="NCBI Taxonomy" id="671987"/>
    <lineage>
        <taxon>Eukaryota</taxon>
        <taxon>Fungi</taxon>
        <taxon>Dikarya</taxon>
        <taxon>Ascomycota</taxon>
        <taxon>Pezizomycotina</taxon>
        <taxon>Dothideomycetes</taxon>
        <taxon>Pleosporomycetidae</taxon>
        <taxon>Pleosporales</taxon>
        <taxon>Pleosporineae</taxon>
        <taxon>Pleosporaceae</taxon>
        <taxon>Exserohilum</taxon>
    </lineage>
</organism>
<dbReference type="GeneID" id="19403535"/>
<dbReference type="Proteomes" id="UP000016935">
    <property type="component" value="Unassembled WGS sequence"/>
</dbReference>
<name>R0KGB9_EXST2</name>
<sequence length="353" mass="39538">MASSPTESDPPPAYELESTSSPDQILYNIRNTKYSSEFVTNGQPSEEDYQAHIRHLKDSFIECGAGAARPTTGESCIVNVQSKQAFGNIEQLICAYQRLLETIDPLDEEDIIFLLLSRFSRSTGTSVYVEIKRPSGVQIFDSTMVEPSYTSPIRDYMVCTPSVVTAEFHVPPSNNISPEVLHVSDNRQPSTAEFGCSVTINFPEMSTAVPVSNLTSSTNADCHPTHNYDPSENDMLHPVTDWGSLPAKLQPPAFRVHRCHHRGMERGGEQEAFELPFGFPEVIQHVQNIPHNYYHIGFYVRNKTCQSLPYNEGGSREKGTRLHTVAIETKSFGRKPMRTTNIALVVQVLRDWI</sequence>
<dbReference type="RefSeq" id="XP_008025052.1">
    <property type="nucleotide sequence ID" value="XM_008026861.1"/>
</dbReference>
<protein>
    <submittedName>
        <fullName evidence="2">Uncharacterized protein</fullName>
    </submittedName>
</protein>
<dbReference type="OrthoDB" id="3789406at2759"/>